<dbReference type="Proteomes" id="UP000853596">
    <property type="component" value="Unassembled WGS sequence"/>
</dbReference>
<feature type="coiled-coil region" evidence="1">
    <location>
        <begin position="14"/>
        <end position="41"/>
    </location>
</feature>
<reference evidence="2" key="2">
    <citation type="submission" date="2020-10" db="EMBL/GenBank/DDBJ databases">
        <authorList>
            <consortium name="NCBI Pathogen Detection Project"/>
        </authorList>
    </citation>
    <scope>NUCLEOTIDE SEQUENCE</scope>
    <source>
        <strain evidence="2">SFBRL218_S4</strain>
    </source>
</reference>
<sequence length="153" mass="18166">MCDFQEKEAIYQLMYDIMQEKKELNKQFNLLKEKLEKLDFATGNTSIKTTTAITPELSLLKKERIKQQDAYNQQNKSNHYISFDRIARTIASILKQSDVPLSNKQLFERIRAEYEITISYTNLTNNVLRRINESTSIPVERAHHGYWQYRLKN</sequence>
<evidence type="ECO:0000256" key="1">
    <source>
        <dbReference type="SAM" id="Coils"/>
    </source>
</evidence>
<name>A0A8H9JQF7_LISMN</name>
<organism evidence="2">
    <name type="scientific">Listeria monocytogenes</name>
    <dbReference type="NCBI Taxonomy" id="1639"/>
    <lineage>
        <taxon>Bacteria</taxon>
        <taxon>Bacillati</taxon>
        <taxon>Bacillota</taxon>
        <taxon>Bacilli</taxon>
        <taxon>Bacillales</taxon>
        <taxon>Listeriaceae</taxon>
        <taxon>Listeria</taxon>
    </lineage>
</organism>
<dbReference type="EMBL" id="DABXZF010000004">
    <property type="protein sequence ID" value="HAO5921539.1"/>
    <property type="molecule type" value="Genomic_DNA"/>
</dbReference>
<dbReference type="AlphaFoldDB" id="A0A8H9JQF7"/>
<comment type="caution">
    <text evidence="2">The sequence shown here is derived from an EMBL/GenBank/DDBJ whole genome shotgun (WGS) entry which is preliminary data.</text>
</comment>
<accession>A0A8H9JQF7</accession>
<protein>
    <submittedName>
        <fullName evidence="2">Uncharacterized protein</fullName>
    </submittedName>
</protein>
<proteinExistence type="predicted"/>
<keyword evidence="1" id="KW-0175">Coiled coil</keyword>
<reference evidence="2" key="1">
    <citation type="journal article" date="2018" name="Genome Biol.">
        <title>SKESA: strategic k-mer extension for scrupulous assemblies.</title>
        <authorList>
            <person name="Souvorov A."/>
            <person name="Agarwala R."/>
            <person name="Lipman D.J."/>
        </authorList>
    </citation>
    <scope>NUCLEOTIDE SEQUENCE</scope>
    <source>
        <strain evidence="2">SFBRL218_S4</strain>
    </source>
</reference>
<gene>
    <name evidence="2" type="ORF">IP987_000720</name>
</gene>
<evidence type="ECO:0000313" key="2">
    <source>
        <dbReference type="EMBL" id="HAO5921539.1"/>
    </source>
</evidence>